<evidence type="ECO:0000313" key="3">
    <source>
        <dbReference type="Proteomes" id="UP000004892"/>
    </source>
</evidence>
<dbReference type="RefSeq" id="WP_009136617.1">
    <property type="nucleotide sequence ID" value="NZ_JH594596.1"/>
</dbReference>
<dbReference type="PATRIC" id="fig|742817.3.peg.1559"/>
<feature type="transmembrane region" description="Helical" evidence="1">
    <location>
        <begin position="105"/>
        <end position="124"/>
    </location>
</feature>
<dbReference type="STRING" id="742817.HMPREF9449_01469"/>
<reference evidence="2 3" key="1">
    <citation type="submission" date="2012-01" db="EMBL/GenBank/DDBJ databases">
        <title>The Genome Sequence of Odoribacter laneus YIT 12061.</title>
        <authorList>
            <consortium name="The Broad Institute Genome Sequencing Platform"/>
            <person name="Earl A."/>
            <person name="Ward D."/>
            <person name="Feldgarden M."/>
            <person name="Gevers D."/>
            <person name="Morotomi M."/>
            <person name="Young S.K."/>
            <person name="Zeng Q."/>
            <person name="Gargeya S."/>
            <person name="Fitzgerald M."/>
            <person name="Haas B."/>
            <person name="Abouelleil A."/>
            <person name="Alvarado L."/>
            <person name="Arachchi H.M."/>
            <person name="Berlin A."/>
            <person name="Chapman S.B."/>
            <person name="Gearin G."/>
            <person name="Goldberg J."/>
            <person name="Griggs A."/>
            <person name="Gujja S."/>
            <person name="Hansen M."/>
            <person name="Heiman D."/>
            <person name="Howarth C."/>
            <person name="Larimer J."/>
            <person name="Lui A."/>
            <person name="MacDonald P.J.P."/>
            <person name="McCowen C."/>
            <person name="Montmayeur A."/>
            <person name="Murphy C."/>
            <person name="Neiman D."/>
            <person name="Pearson M."/>
            <person name="Priest M."/>
            <person name="Roberts A."/>
            <person name="Saif S."/>
            <person name="Shea T."/>
            <person name="Sisk P."/>
            <person name="Stolte C."/>
            <person name="Sykes S."/>
            <person name="Wortman J."/>
            <person name="Nusbaum C."/>
            <person name="Birren B."/>
        </authorList>
    </citation>
    <scope>NUCLEOTIDE SEQUENCE [LARGE SCALE GENOMIC DNA]</scope>
    <source>
        <strain evidence="2 3">YIT 12061</strain>
    </source>
</reference>
<protein>
    <submittedName>
        <fullName evidence="2">Uncharacterized protein</fullName>
    </submittedName>
</protein>
<dbReference type="Pfam" id="PF04246">
    <property type="entry name" value="RseC_MucC"/>
    <property type="match status" value="1"/>
</dbReference>
<keyword evidence="1" id="KW-0472">Membrane</keyword>
<dbReference type="GeneID" id="98069042"/>
<accession>H1DGT3</accession>
<organism evidence="2 3">
    <name type="scientific">Odoribacter laneus YIT 12061</name>
    <dbReference type="NCBI Taxonomy" id="742817"/>
    <lineage>
        <taxon>Bacteria</taxon>
        <taxon>Pseudomonadati</taxon>
        <taxon>Bacteroidota</taxon>
        <taxon>Bacteroidia</taxon>
        <taxon>Bacteroidales</taxon>
        <taxon>Odoribacteraceae</taxon>
        <taxon>Odoribacter</taxon>
    </lineage>
</organism>
<dbReference type="AlphaFoldDB" id="H1DGT3"/>
<dbReference type="HOGENOM" id="CLU_125969_0_0_10"/>
<dbReference type="Proteomes" id="UP000004892">
    <property type="component" value="Unassembled WGS sequence"/>
</dbReference>
<keyword evidence="1" id="KW-0812">Transmembrane</keyword>
<keyword evidence="1" id="KW-1133">Transmembrane helix</keyword>
<comment type="caution">
    <text evidence="2">The sequence shown here is derived from an EMBL/GenBank/DDBJ whole genome shotgun (WGS) entry which is preliminary data.</text>
</comment>
<evidence type="ECO:0000313" key="2">
    <source>
        <dbReference type="EMBL" id="EHP47616.1"/>
    </source>
</evidence>
<gene>
    <name evidence="2" type="ORF">HMPREF9449_01469</name>
</gene>
<evidence type="ECO:0000256" key="1">
    <source>
        <dbReference type="SAM" id="Phobius"/>
    </source>
</evidence>
<keyword evidence="3" id="KW-1185">Reference proteome</keyword>
<name>H1DGT3_9BACT</name>
<dbReference type="eggNOG" id="COG3086">
    <property type="taxonomic scope" value="Bacteria"/>
</dbReference>
<dbReference type="InterPro" id="IPR007359">
    <property type="entry name" value="SigmaE_reg_RseC_MucC"/>
</dbReference>
<dbReference type="EMBL" id="ADMC01000022">
    <property type="protein sequence ID" value="EHP47616.1"/>
    <property type="molecule type" value="Genomic_DNA"/>
</dbReference>
<feature type="transmembrane region" description="Helical" evidence="1">
    <location>
        <begin position="74"/>
        <end position="99"/>
    </location>
</feature>
<proteinExistence type="predicted"/>
<dbReference type="PANTHER" id="PTHR35867">
    <property type="entry name" value="PROTEIN RSEC"/>
    <property type="match status" value="1"/>
</dbReference>
<dbReference type="PANTHER" id="PTHR35867:SF1">
    <property type="entry name" value="PROTEIN RSEC"/>
    <property type="match status" value="1"/>
</dbReference>
<sequence length="141" mass="15146">MGQRAGIGHEGVIKNISEHTVDVVISSQSACASCHAKSLCGVSENTQKIITAIRPDFELTVGEKVVVYASVQNAVFSVIVAYVIPSVILIGIIPCVLALGFNETIAAISAVGCVVIYYLFLYLFRQSIGKKIKFTIAQIRE</sequence>